<dbReference type="Proteomes" id="UP000827872">
    <property type="component" value="Linkage Group LG05"/>
</dbReference>
<protein>
    <submittedName>
        <fullName evidence="1">Uncharacterized protein</fullName>
    </submittedName>
</protein>
<gene>
    <name evidence="1" type="ORF">K3G42_008599</name>
</gene>
<evidence type="ECO:0000313" key="1">
    <source>
        <dbReference type="EMBL" id="KAH7999320.1"/>
    </source>
</evidence>
<accession>A0ACB8F1V5</accession>
<sequence length="149" mass="17436">MENLHVCCLIGLQMLMMVWMTCLLPLSQERGSPSRFSLFTAFHSKQEFLSEHLVELRGIRYDSSLQCENSEYHRTLTPILEWLFKSSFQNSTLEGSCLRCSILQYRWEKVNDFKNAISSDVWILRYNSTYSYNILIAENNPAVESPYDS</sequence>
<comment type="caution">
    <text evidence="1">The sequence shown here is derived from an EMBL/GenBank/DDBJ whole genome shotgun (WGS) entry which is preliminary data.</text>
</comment>
<organism evidence="1 2">
    <name type="scientific">Sphaerodactylus townsendi</name>
    <dbReference type="NCBI Taxonomy" id="933632"/>
    <lineage>
        <taxon>Eukaryota</taxon>
        <taxon>Metazoa</taxon>
        <taxon>Chordata</taxon>
        <taxon>Craniata</taxon>
        <taxon>Vertebrata</taxon>
        <taxon>Euteleostomi</taxon>
        <taxon>Lepidosauria</taxon>
        <taxon>Squamata</taxon>
        <taxon>Bifurcata</taxon>
        <taxon>Gekkota</taxon>
        <taxon>Sphaerodactylidae</taxon>
        <taxon>Sphaerodactylus</taxon>
    </lineage>
</organism>
<proteinExistence type="predicted"/>
<reference evidence="1" key="1">
    <citation type="submission" date="2021-08" db="EMBL/GenBank/DDBJ databases">
        <title>The first chromosome-level gecko genome reveals the dynamic sex chromosomes of Neotropical dwarf geckos (Sphaerodactylidae: Sphaerodactylus).</title>
        <authorList>
            <person name="Pinto B.J."/>
            <person name="Keating S.E."/>
            <person name="Gamble T."/>
        </authorList>
    </citation>
    <scope>NUCLEOTIDE SEQUENCE</scope>
    <source>
        <strain evidence="1">TG3544</strain>
    </source>
</reference>
<name>A0ACB8F1V5_9SAUR</name>
<dbReference type="EMBL" id="CM037618">
    <property type="protein sequence ID" value="KAH7999320.1"/>
    <property type="molecule type" value="Genomic_DNA"/>
</dbReference>
<evidence type="ECO:0000313" key="2">
    <source>
        <dbReference type="Proteomes" id="UP000827872"/>
    </source>
</evidence>
<keyword evidence="2" id="KW-1185">Reference proteome</keyword>